<sequence>MGKEKASDLYELYMRMFMLYLLLISFYYHWRIVAVICATQFTPFYPHYESEKSWCGSIGMHEFIIILREKAKEDKPYKNLVCGTLTSMDTGTVK</sequence>
<dbReference type="EnsemblPlants" id="MELO3C033493.2.1">
    <property type="protein sequence ID" value="MELO3C033493.2.1"/>
    <property type="gene ID" value="MELO3C033493.2"/>
</dbReference>
<dbReference type="Gramene" id="MELO3C033493.2.1">
    <property type="protein sequence ID" value="MELO3C033493.2.1"/>
    <property type="gene ID" value="MELO3C033493.2"/>
</dbReference>
<evidence type="ECO:0000313" key="2">
    <source>
        <dbReference type="EnsemblPlants" id="MELO3C033493.2.1"/>
    </source>
</evidence>
<dbReference type="AlphaFoldDB" id="A0A9I9EGP6"/>
<keyword evidence="1" id="KW-1133">Transmembrane helix</keyword>
<proteinExistence type="predicted"/>
<accession>A0A9I9EGP6</accession>
<organism evidence="2">
    <name type="scientific">Cucumis melo</name>
    <name type="common">Muskmelon</name>
    <dbReference type="NCBI Taxonomy" id="3656"/>
    <lineage>
        <taxon>Eukaryota</taxon>
        <taxon>Viridiplantae</taxon>
        <taxon>Streptophyta</taxon>
        <taxon>Embryophyta</taxon>
        <taxon>Tracheophyta</taxon>
        <taxon>Spermatophyta</taxon>
        <taxon>Magnoliopsida</taxon>
        <taxon>eudicotyledons</taxon>
        <taxon>Gunneridae</taxon>
        <taxon>Pentapetalae</taxon>
        <taxon>rosids</taxon>
        <taxon>fabids</taxon>
        <taxon>Cucurbitales</taxon>
        <taxon>Cucurbitaceae</taxon>
        <taxon>Benincaseae</taxon>
        <taxon>Cucumis</taxon>
    </lineage>
</organism>
<reference evidence="2" key="1">
    <citation type="submission" date="2023-03" db="UniProtKB">
        <authorList>
            <consortium name="EnsemblPlants"/>
        </authorList>
    </citation>
    <scope>IDENTIFICATION</scope>
</reference>
<name>A0A9I9EGP6_CUCME</name>
<keyword evidence="1" id="KW-0472">Membrane</keyword>
<feature type="transmembrane region" description="Helical" evidence="1">
    <location>
        <begin position="12"/>
        <end position="30"/>
    </location>
</feature>
<protein>
    <submittedName>
        <fullName evidence="2">Uncharacterized protein</fullName>
    </submittedName>
</protein>
<keyword evidence="1" id="KW-0812">Transmembrane</keyword>
<evidence type="ECO:0000256" key="1">
    <source>
        <dbReference type="SAM" id="Phobius"/>
    </source>
</evidence>